<dbReference type="PRINTS" id="PR00455">
    <property type="entry name" value="HTHTETR"/>
</dbReference>
<name>A0ABN0X4X1_9LACT</name>
<dbReference type="InterPro" id="IPR050109">
    <property type="entry name" value="HTH-type_TetR-like_transc_reg"/>
</dbReference>
<dbReference type="InterPro" id="IPR023772">
    <property type="entry name" value="DNA-bd_HTH_TetR-type_CS"/>
</dbReference>
<dbReference type="InterPro" id="IPR001647">
    <property type="entry name" value="HTH_TetR"/>
</dbReference>
<feature type="domain" description="HTH tetR-type" evidence="3">
    <location>
        <begin position="10"/>
        <end position="70"/>
    </location>
</feature>
<evidence type="ECO:0000256" key="2">
    <source>
        <dbReference type="PROSITE-ProRule" id="PRU00335"/>
    </source>
</evidence>
<dbReference type="SUPFAM" id="SSF46689">
    <property type="entry name" value="Homeodomain-like"/>
    <property type="match status" value="1"/>
</dbReference>
<dbReference type="EMBL" id="BAAACW010000033">
    <property type="protein sequence ID" value="GAA0355249.1"/>
    <property type="molecule type" value="Genomic_DNA"/>
</dbReference>
<dbReference type="InterPro" id="IPR036271">
    <property type="entry name" value="Tet_transcr_reg_TetR-rel_C_sf"/>
</dbReference>
<dbReference type="PROSITE" id="PS01081">
    <property type="entry name" value="HTH_TETR_1"/>
    <property type="match status" value="1"/>
</dbReference>
<evidence type="ECO:0000313" key="4">
    <source>
        <dbReference type="EMBL" id="GAA0355249.1"/>
    </source>
</evidence>
<dbReference type="PROSITE" id="PS50977">
    <property type="entry name" value="HTH_TETR_2"/>
    <property type="match status" value="1"/>
</dbReference>
<dbReference type="Gene3D" id="1.10.357.10">
    <property type="entry name" value="Tetracycline Repressor, domain 2"/>
    <property type="match status" value="1"/>
</dbReference>
<organism evidence="4 5">
    <name type="scientific">Alkalibacterium iburiense</name>
    <dbReference type="NCBI Taxonomy" id="290589"/>
    <lineage>
        <taxon>Bacteria</taxon>
        <taxon>Bacillati</taxon>
        <taxon>Bacillota</taxon>
        <taxon>Bacilli</taxon>
        <taxon>Lactobacillales</taxon>
        <taxon>Carnobacteriaceae</taxon>
        <taxon>Alkalibacterium</taxon>
    </lineage>
</organism>
<keyword evidence="5" id="KW-1185">Reference proteome</keyword>
<feature type="DNA-binding region" description="H-T-H motif" evidence="2">
    <location>
        <begin position="33"/>
        <end position="52"/>
    </location>
</feature>
<sequence>MSETFERLPEDKQAKVLDAAFVEFCEKGYEQASTNQIAKEAGIGKGTLFYYFKSKQTLFHYLVEKAFDIAQEEYLDKINFEETDFFERIKQTTELKWAVYHIHSHALKFLAYVFMHADETVLSVELNEKRKIAEKKWATVLTYNIDFSKLREDIPQETSLNFIRWTVEGYRQELEAQMKQLNFETMNNEDMRPYFDEFYGYLETLKKIYYKKEEEE</sequence>
<comment type="caution">
    <text evidence="4">The sequence shown here is derived from an EMBL/GenBank/DDBJ whole genome shotgun (WGS) entry which is preliminary data.</text>
</comment>
<keyword evidence="1 2" id="KW-0238">DNA-binding</keyword>
<gene>
    <name evidence="4" type="ORF">GCM10008932_05330</name>
</gene>
<evidence type="ECO:0000313" key="5">
    <source>
        <dbReference type="Proteomes" id="UP001501166"/>
    </source>
</evidence>
<accession>A0ABN0X4X1</accession>
<dbReference type="SUPFAM" id="SSF48498">
    <property type="entry name" value="Tetracyclin repressor-like, C-terminal domain"/>
    <property type="match status" value="1"/>
</dbReference>
<dbReference type="PANTHER" id="PTHR30328:SF54">
    <property type="entry name" value="HTH-TYPE TRANSCRIPTIONAL REPRESSOR SCO4008"/>
    <property type="match status" value="1"/>
</dbReference>
<protein>
    <recommendedName>
        <fullName evidence="3">HTH tetR-type domain-containing protein</fullName>
    </recommendedName>
</protein>
<dbReference type="RefSeq" id="WP_343753744.1">
    <property type="nucleotide sequence ID" value="NZ_BAAACW010000033.1"/>
</dbReference>
<dbReference type="Proteomes" id="UP001501166">
    <property type="component" value="Unassembled WGS sequence"/>
</dbReference>
<reference evidence="4 5" key="1">
    <citation type="journal article" date="2019" name="Int. J. Syst. Evol. Microbiol.">
        <title>The Global Catalogue of Microorganisms (GCM) 10K type strain sequencing project: providing services to taxonomists for standard genome sequencing and annotation.</title>
        <authorList>
            <consortium name="The Broad Institute Genomics Platform"/>
            <consortium name="The Broad Institute Genome Sequencing Center for Infectious Disease"/>
            <person name="Wu L."/>
            <person name="Ma J."/>
        </authorList>
    </citation>
    <scope>NUCLEOTIDE SEQUENCE [LARGE SCALE GENOMIC DNA]</scope>
    <source>
        <strain evidence="4 5">JCM 12662</strain>
    </source>
</reference>
<proteinExistence type="predicted"/>
<dbReference type="PANTHER" id="PTHR30328">
    <property type="entry name" value="TRANSCRIPTIONAL REPRESSOR"/>
    <property type="match status" value="1"/>
</dbReference>
<dbReference type="Gene3D" id="1.10.10.60">
    <property type="entry name" value="Homeodomain-like"/>
    <property type="match status" value="1"/>
</dbReference>
<dbReference type="Pfam" id="PF00440">
    <property type="entry name" value="TetR_N"/>
    <property type="match status" value="1"/>
</dbReference>
<evidence type="ECO:0000259" key="3">
    <source>
        <dbReference type="PROSITE" id="PS50977"/>
    </source>
</evidence>
<evidence type="ECO:0000256" key="1">
    <source>
        <dbReference type="ARBA" id="ARBA00023125"/>
    </source>
</evidence>
<dbReference type="InterPro" id="IPR009057">
    <property type="entry name" value="Homeodomain-like_sf"/>
</dbReference>